<reference evidence="1 2" key="1">
    <citation type="submission" date="2019-10" db="EMBL/GenBank/DDBJ databases">
        <title>Nonomuraea sp. nov., isolated from Phyllanthus amarus.</title>
        <authorList>
            <person name="Klykleung N."/>
            <person name="Tanasupawat S."/>
        </authorList>
    </citation>
    <scope>NUCLEOTIDE SEQUENCE [LARGE SCALE GENOMIC DNA]</scope>
    <source>
        <strain evidence="1 2">CR1-09</strain>
    </source>
</reference>
<name>A0A5N6BT50_9ACTN</name>
<evidence type="ECO:0000313" key="1">
    <source>
        <dbReference type="EMBL" id="KAB8183627.1"/>
    </source>
</evidence>
<evidence type="ECO:0000313" key="2">
    <source>
        <dbReference type="Proteomes" id="UP000313066"/>
    </source>
</evidence>
<gene>
    <name evidence="1" type="ORF">FH610_018300</name>
</gene>
<protein>
    <submittedName>
        <fullName evidence="1">Uncharacterized protein</fullName>
    </submittedName>
</protein>
<comment type="caution">
    <text evidence="1">The sequence shown here is derived from an EMBL/GenBank/DDBJ whole genome shotgun (WGS) entry which is preliminary data.</text>
</comment>
<organism evidence="1 2">
    <name type="scientific">Microbispora catharanthi</name>
    <dbReference type="NCBI Taxonomy" id="1712871"/>
    <lineage>
        <taxon>Bacteria</taxon>
        <taxon>Bacillati</taxon>
        <taxon>Actinomycetota</taxon>
        <taxon>Actinomycetes</taxon>
        <taxon>Streptosporangiales</taxon>
        <taxon>Streptosporangiaceae</taxon>
        <taxon>Microbispora</taxon>
    </lineage>
</organism>
<keyword evidence="2" id="KW-1185">Reference proteome</keyword>
<dbReference type="RefSeq" id="WP_139575735.1">
    <property type="nucleotide sequence ID" value="NZ_VDMA02000009.1"/>
</dbReference>
<proteinExistence type="predicted"/>
<sequence length="130" mass="13456">MTETPQQPSTYGQKAAGAGKVFGKRLVAYAVGAAVLAGGGFAYKQLTGAPEIAKAGDCMSGATADELKVVSCTDPAATLTVEGRIEGKTEQEWDADKDGKICAAYSKADQTFWEGEEGKAGYVLCLAPKN</sequence>
<dbReference type="AlphaFoldDB" id="A0A5N6BT50"/>
<dbReference type="Proteomes" id="UP000313066">
    <property type="component" value="Unassembled WGS sequence"/>
</dbReference>
<accession>A0A5N6BT50</accession>
<dbReference type="EMBL" id="VDMA02000009">
    <property type="protein sequence ID" value="KAB8183627.1"/>
    <property type="molecule type" value="Genomic_DNA"/>
</dbReference>